<evidence type="ECO:0000313" key="3">
    <source>
        <dbReference type="Proteomes" id="UP000541558"/>
    </source>
</evidence>
<feature type="compositionally biased region" description="Polar residues" evidence="1">
    <location>
        <begin position="139"/>
        <end position="154"/>
    </location>
</feature>
<dbReference type="EMBL" id="JAACJK010000003">
    <property type="protein sequence ID" value="KAF5340599.1"/>
    <property type="molecule type" value="Genomic_DNA"/>
</dbReference>
<organism evidence="2 3">
    <name type="scientific">Ephemerocybe angulata</name>
    <dbReference type="NCBI Taxonomy" id="980116"/>
    <lineage>
        <taxon>Eukaryota</taxon>
        <taxon>Fungi</taxon>
        <taxon>Dikarya</taxon>
        <taxon>Basidiomycota</taxon>
        <taxon>Agaricomycotina</taxon>
        <taxon>Agaricomycetes</taxon>
        <taxon>Agaricomycetidae</taxon>
        <taxon>Agaricales</taxon>
        <taxon>Agaricineae</taxon>
        <taxon>Psathyrellaceae</taxon>
        <taxon>Ephemerocybe</taxon>
    </lineage>
</organism>
<proteinExistence type="predicted"/>
<evidence type="ECO:0000256" key="1">
    <source>
        <dbReference type="SAM" id="MobiDB-lite"/>
    </source>
</evidence>
<feature type="region of interest" description="Disordered" evidence="1">
    <location>
        <begin position="1"/>
        <end position="29"/>
    </location>
</feature>
<accession>A0A8H5CG21</accession>
<name>A0A8H5CG21_9AGAR</name>
<keyword evidence="3" id="KW-1185">Reference proteome</keyword>
<feature type="compositionally biased region" description="Low complexity" evidence="1">
    <location>
        <begin position="1"/>
        <end position="16"/>
    </location>
</feature>
<feature type="compositionally biased region" description="Acidic residues" evidence="1">
    <location>
        <begin position="175"/>
        <end position="184"/>
    </location>
</feature>
<comment type="caution">
    <text evidence="2">The sequence shown here is derived from an EMBL/GenBank/DDBJ whole genome shotgun (WGS) entry which is preliminary data.</text>
</comment>
<sequence>MDPNQTSSTSPTFSTFRLRPVDEAGAGPVHAGWDAYYASSDAQRAAASSSQTYLAQPGPRTPAFSQGNATPFAHAPHLAPYPGHGYSQPPKEQPQNTHQRRRTSPSRSLEDEETPERLTELIPKPSQAKQEDIEMVEGHSTSSKPRKTSGNAPTKTDDRTASRRRGRKAGSVGYSDEEEWEDIG</sequence>
<dbReference type="Proteomes" id="UP000541558">
    <property type="component" value="Unassembled WGS sequence"/>
</dbReference>
<gene>
    <name evidence="2" type="ORF">D9611_007342</name>
</gene>
<evidence type="ECO:0000313" key="2">
    <source>
        <dbReference type="EMBL" id="KAF5340599.1"/>
    </source>
</evidence>
<dbReference type="AlphaFoldDB" id="A0A8H5CG21"/>
<protein>
    <submittedName>
        <fullName evidence="2">Uncharacterized protein</fullName>
    </submittedName>
</protein>
<reference evidence="2 3" key="1">
    <citation type="journal article" date="2020" name="ISME J.">
        <title>Uncovering the hidden diversity of litter-decomposition mechanisms in mushroom-forming fungi.</title>
        <authorList>
            <person name="Floudas D."/>
            <person name="Bentzer J."/>
            <person name="Ahren D."/>
            <person name="Johansson T."/>
            <person name="Persson P."/>
            <person name="Tunlid A."/>
        </authorList>
    </citation>
    <scope>NUCLEOTIDE SEQUENCE [LARGE SCALE GENOMIC DNA]</scope>
    <source>
        <strain evidence="2 3">CBS 175.51</strain>
    </source>
</reference>
<feature type="region of interest" description="Disordered" evidence="1">
    <location>
        <begin position="43"/>
        <end position="184"/>
    </location>
</feature>